<name>A0ABR5N7M2_BRECH</name>
<protein>
    <recommendedName>
        <fullName evidence="3">DUF1572 domain-containing protein</fullName>
    </recommendedName>
</protein>
<proteinExistence type="predicted"/>
<dbReference type="Gene3D" id="1.20.120.450">
    <property type="entry name" value="dinb family like domain"/>
    <property type="match status" value="1"/>
</dbReference>
<comment type="caution">
    <text evidence="1">The sequence shown here is derived from an EMBL/GenBank/DDBJ whole genome shotgun (WGS) entry which is preliminary data.</text>
</comment>
<gene>
    <name evidence="1" type="ORF">AN963_17050</name>
</gene>
<keyword evidence="2" id="KW-1185">Reference proteome</keyword>
<dbReference type="EMBL" id="LJJB01000010">
    <property type="protein sequence ID" value="KQL46627.1"/>
    <property type="molecule type" value="Genomic_DNA"/>
</dbReference>
<dbReference type="SUPFAM" id="SSF109854">
    <property type="entry name" value="DinB/YfiT-like putative metalloenzymes"/>
    <property type="match status" value="1"/>
</dbReference>
<accession>A0ABR5N7M2</accession>
<evidence type="ECO:0008006" key="3">
    <source>
        <dbReference type="Google" id="ProtNLM"/>
    </source>
</evidence>
<reference evidence="1 2" key="1">
    <citation type="submission" date="2015-09" db="EMBL/GenBank/DDBJ databases">
        <title>Genome sequencing project for genomic taxonomy and phylogenomics of Bacillus-like bacteria.</title>
        <authorList>
            <person name="Liu B."/>
            <person name="Wang J."/>
            <person name="Zhu Y."/>
            <person name="Liu G."/>
            <person name="Chen Q."/>
            <person name="Chen Z."/>
            <person name="Lan J."/>
            <person name="Che J."/>
            <person name="Ge C."/>
            <person name="Shi H."/>
            <person name="Pan Z."/>
            <person name="Liu X."/>
        </authorList>
    </citation>
    <scope>NUCLEOTIDE SEQUENCE [LARGE SCALE GENOMIC DNA]</scope>
    <source>
        <strain evidence="1 2">DSM 8552</strain>
    </source>
</reference>
<organism evidence="1 2">
    <name type="scientific">Brevibacillus choshinensis</name>
    <dbReference type="NCBI Taxonomy" id="54911"/>
    <lineage>
        <taxon>Bacteria</taxon>
        <taxon>Bacillati</taxon>
        <taxon>Bacillota</taxon>
        <taxon>Bacilli</taxon>
        <taxon>Bacillales</taxon>
        <taxon>Paenibacillaceae</taxon>
        <taxon>Brevibacillus</taxon>
    </lineage>
</organism>
<dbReference type="Proteomes" id="UP000051063">
    <property type="component" value="Unassembled WGS sequence"/>
</dbReference>
<dbReference type="InterPro" id="IPR034660">
    <property type="entry name" value="DinB/YfiT-like"/>
</dbReference>
<sequence length="160" mass="18349">MAEKAMEQLTFGELHWAPSSESNSIAIIVKHLSGNMIARWTDFLSSDGEKPNRKRDLEFEGGYASREELMVAWEDGWQTFFDALSKLSDEDLMKTVTIRDEPHTVLKAIIRQVSHYPYHIGQIVYAAKQIKDTSWRNLSVPRGKSLEYTETVKKKNKSGQ</sequence>
<evidence type="ECO:0000313" key="2">
    <source>
        <dbReference type="Proteomes" id="UP000051063"/>
    </source>
</evidence>
<dbReference type="InterPro" id="IPR011466">
    <property type="entry name" value="DUF1572"/>
</dbReference>
<dbReference type="Pfam" id="PF07609">
    <property type="entry name" value="DUF1572"/>
    <property type="match status" value="1"/>
</dbReference>
<evidence type="ECO:0000313" key="1">
    <source>
        <dbReference type="EMBL" id="KQL46627.1"/>
    </source>
</evidence>